<evidence type="ECO:0000313" key="2">
    <source>
        <dbReference type="EMBL" id="KAF5735966.1"/>
    </source>
</evidence>
<feature type="compositionally biased region" description="Polar residues" evidence="1">
    <location>
        <begin position="183"/>
        <end position="204"/>
    </location>
</feature>
<evidence type="ECO:0000313" key="3">
    <source>
        <dbReference type="Proteomes" id="UP000593562"/>
    </source>
</evidence>
<dbReference type="Proteomes" id="UP000593562">
    <property type="component" value="Unassembled WGS sequence"/>
</dbReference>
<protein>
    <submittedName>
        <fullName evidence="2">Uncharacterized protein</fullName>
    </submittedName>
</protein>
<comment type="caution">
    <text evidence="2">The sequence shown here is derived from an EMBL/GenBank/DDBJ whole genome shotgun (WGS) entry which is preliminary data.</text>
</comment>
<gene>
    <name evidence="2" type="ORF">HS088_TW14G00096</name>
</gene>
<organism evidence="2 3">
    <name type="scientific">Tripterygium wilfordii</name>
    <name type="common">Thunder God vine</name>
    <dbReference type="NCBI Taxonomy" id="458696"/>
    <lineage>
        <taxon>Eukaryota</taxon>
        <taxon>Viridiplantae</taxon>
        <taxon>Streptophyta</taxon>
        <taxon>Embryophyta</taxon>
        <taxon>Tracheophyta</taxon>
        <taxon>Spermatophyta</taxon>
        <taxon>Magnoliopsida</taxon>
        <taxon>eudicotyledons</taxon>
        <taxon>Gunneridae</taxon>
        <taxon>Pentapetalae</taxon>
        <taxon>rosids</taxon>
        <taxon>fabids</taxon>
        <taxon>Celastrales</taxon>
        <taxon>Celastraceae</taxon>
        <taxon>Tripterygium</taxon>
    </lineage>
</organism>
<keyword evidence="3" id="KW-1185">Reference proteome</keyword>
<dbReference type="OrthoDB" id="1060596at2759"/>
<dbReference type="InParanoid" id="A0A7J7CQ07"/>
<feature type="region of interest" description="Disordered" evidence="1">
    <location>
        <begin position="178"/>
        <end position="204"/>
    </location>
</feature>
<dbReference type="EMBL" id="JAAARO010000014">
    <property type="protein sequence ID" value="KAF5735966.1"/>
    <property type="molecule type" value="Genomic_DNA"/>
</dbReference>
<dbReference type="PANTHER" id="PTHR36409">
    <property type="entry name" value="EXPRESSED PROTEIN"/>
    <property type="match status" value="1"/>
</dbReference>
<accession>A0A7J7CQ07</accession>
<name>A0A7J7CQ07_TRIWF</name>
<evidence type="ECO:0000256" key="1">
    <source>
        <dbReference type="SAM" id="MobiDB-lite"/>
    </source>
</evidence>
<dbReference type="PANTHER" id="PTHR36409:SF1">
    <property type="entry name" value="BLOC-1-RELATED COMPLEX SUBUNIT 5"/>
    <property type="match status" value="1"/>
</dbReference>
<reference evidence="2 3" key="1">
    <citation type="journal article" date="2020" name="Nat. Commun.">
        <title>Genome of Tripterygium wilfordii and identification of cytochrome P450 involved in triptolide biosynthesis.</title>
        <authorList>
            <person name="Tu L."/>
            <person name="Su P."/>
            <person name="Zhang Z."/>
            <person name="Gao L."/>
            <person name="Wang J."/>
            <person name="Hu T."/>
            <person name="Zhou J."/>
            <person name="Zhang Y."/>
            <person name="Zhao Y."/>
            <person name="Liu Y."/>
            <person name="Song Y."/>
            <person name="Tong Y."/>
            <person name="Lu Y."/>
            <person name="Yang J."/>
            <person name="Xu C."/>
            <person name="Jia M."/>
            <person name="Peters R.J."/>
            <person name="Huang L."/>
            <person name="Gao W."/>
        </authorList>
    </citation>
    <scope>NUCLEOTIDE SEQUENCE [LARGE SCALE GENOMIC DNA]</scope>
    <source>
        <strain evidence="3">cv. XIE 37</strain>
        <tissue evidence="2">Leaf</tissue>
    </source>
</reference>
<dbReference type="FunCoup" id="A0A7J7CQ07">
    <property type="interactions" value="2360"/>
</dbReference>
<dbReference type="AlphaFoldDB" id="A0A7J7CQ07"/>
<sequence length="204" mass="22357">MGASESILSSSQALADEITTVSERMEVVDPILERLKSLKMTTPILTSPPAEGSLTDILVRKPSASSAPATVNPKILLQLFSMYRAWQEEKTQKISKKQEEIENKIEVADALAVKLHQLLNYSVSAMKTTSQHLSEVHGLQVEIGELKGRLTEVISNCDALRKRIAAEGPESLRSSIKPFQVAVSESPTSSSTQRELNRKTPSSE</sequence>
<proteinExistence type="predicted"/>